<sequence length="229" mass="24562">SFVYFILRTQRTTAPDHALAGTNVIANASLSARLIADRSGPSVPGAWPGPGNGVCGADCRAESTHASPPSAAPHRLYGVPHPCGVDLTASARKDSRIQLTLTPGRRPPKARSPATASGAPPSQSSLLKKVASFLQRIPAPVRVPVLVLAQELAEAADPVVRAPRAWVWARAWVRAPERAWTREEAQARVPEQEWAPERLPAQERIWASIQVQHAWQAAVLLPPAPRPCA</sequence>
<protein>
    <submittedName>
        <fullName evidence="2">Uncharacterized protein</fullName>
    </submittedName>
</protein>
<feature type="region of interest" description="Disordered" evidence="1">
    <location>
        <begin position="94"/>
        <end position="123"/>
    </location>
</feature>
<reference evidence="3" key="1">
    <citation type="journal article" date="2015" name="PLoS Genet.">
        <title>Genome Sequence and Transcriptome Analyses of Chrysochromulina tobin: Metabolic Tools for Enhanced Algal Fitness in the Prominent Order Prymnesiales (Haptophyceae).</title>
        <authorList>
            <person name="Hovde B.T."/>
            <person name="Deodato C.R."/>
            <person name="Hunsperger H.M."/>
            <person name="Ryken S.A."/>
            <person name="Yost W."/>
            <person name="Jha R.K."/>
            <person name="Patterson J."/>
            <person name="Monnat R.J. Jr."/>
            <person name="Barlow S.B."/>
            <person name="Starkenburg S.R."/>
            <person name="Cattolico R.A."/>
        </authorList>
    </citation>
    <scope>NUCLEOTIDE SEQUENCE</scope>
    <source>
        <strain evidence="3">CCMP291</strain>
    </source>
</reference>
<organism evidence="2 3">
    <name type="scientific">Chrysochromulina tobinii</name>
    <dbReference type="NCBI Taxonomy" id="1460289"/>
    <lineage>
        <taxon>Eukaryota</taxon>
        <taxon>Haptista</taxon>
        <taxon>Haptophyta</taxon>
        <taxon>Prymnesiophyceae</taxon>
        <taxon>Prymnesiales</taxon>
        <taxon>Chrysochromulinaceae</taxon>
        <taxon>Chrysochromulina</taxon>
    </lineage>
</organism>
<dbReference type="AlphaFoldDB" id="A0A0M0K2X8"/>
<evidence type="ECO:0000313" key="2">
    <source>
        <dbReference type="EMBL" id="KOO33226.1"/>
    </source>
</evidence>
<dbReference type="Proteomes" id="UP000037460">
    <property type="component" value="Unassembled WGS sequence"/>
</dbReference>
<proteinExistence type="predicted"/>
<accession>A0A0M0K2X8</accession>
<feature type="non-terminal residue" evidence="2">
    <location>
        <position position="1"/>
    </location>
</feature>
<comment type="caution">
    <text evidence="2">The sequence shown here is derived from an EMBL/GenBank/DDBJ whole genome shotgun (WGS) entry which is preliminary data.</text>
</comment>
<evidence type="ECO:0000256" key="1">
    <source>
        <dbReference type="SAM" id="MobiDB-lite"/>
    </source>
</evidence>
<gene>
    <name evidence="2" type="ORF">Ctob_008923</name>
</gene>
<evidence type="ECO:0000313" key="3">
    <source>
        <dbReference type="Proteomes" id="UP000037460"/>
    </source>
</evidence>
<dbReference type="EMBL" id="JWZX01001570">
    <property type="protein sequence ID" value="KOO33226.1"/>
    <property type="molecule type" value="Genomic_DNA"/>
</dbReference>
<name>A0A0M0K2X8_9EUKA</name>
<keyword evidence="3" id="KW-1185">Reference proteome</keyword>